<accession>A0A0D7A380</accession>
<dbReference type="AlphaFoldDB" id="A0A0D7A380"/>
<dbReference type="Proteomes" id="UP000054144">
    <property type="component" value="Unassembled WGS sequence"/>
</dbReference>
<gene>
    <name evidence="2" type="ORF">FISHEDRAFT_61666</name>
</gene>
<proteinExistence type="predicted"/>
<sequence>MTCPDRTISCFTGLERFPSAAVSCSIHLLSVGLPKRARALSEVWVPRLVQWTGFLSTRFWSRASFGRRGSRVEECSLSEQKLGGWRRENHNPHGAEDATKRLCGRLRVLPWLWTDHLGSSQLAAGGAAATDYKCEGGSRVVSRSSYGAHYGRPHKGEQIERQIPQVPSTLRRGNDRAAPTQDERQNVDKRVLVYYAAAEFTVRSAVKEHGRL</sequence>
<evidence type="ECO:0000313" key="2">
    <source>
        <dbReference type="EMBL" id="KIY44814.1"/>
    </source>
</evidence>
<dbReference type="EMBL" id="KN882065">
    <property type="protein sequence ID" value="KIY44814.1"/>
    <property type="molecule type" value="Genomic_DNA"/>
</dbReference>
<protein>
    <submittedName>
        <fullName evidence="2">Uncharacterized protein</fullName>
    </submittedName>
</protein>
<keyword evidence="3" id="KW-1185">Reference proteome</keyword>
<evidence type="ECO:0000313" key="3">
    <source>
        <dbReference type="Proteomes" id="UP000054144"/>
    </source>
</evidence>
<feature type="region of interest" description="Disordered" evidence="1">
    <location>
        <begin position="150"/>
        <end position="184"/>
    </location>
</feature>
<evidence type="ECO:0000256" key="1">
    <source>
        <dbReference type="SAM" id="MobiDB-lite"/>
    </source>
</evidence>
<reference evidence="2 3" key="1">
    <citation type="journal article" date="2015" name="Fungal Genet. Biol.">
        <title>Evolution of novel wood decay mechanisms in Agaricales revealed by the genome sequences of Fistulina hepatica and Cylindrobasidium torrendii.</title>
        <authorList>
            <person name="Floudas D."/>
            <person name="Held B.W."/>
            <person name="Riley R."/>
            <person name="Nagy L.G."/>
            <person name="Koehler G."/>
            <person name="Ransdell A.S."/>
            <person name="Younus H."/>
            <person name="Chow J."/>
            <person name="Chiniquy J."/>
            <person name="Lipzen A."/>
            <person name="Tritt A."/>
            <person name="Sun H."/>
            <person name="Haridas S."/>
            <person name="LaButti K."/>
            <person name="Ohm R.A."/>
            <person name="Kues U."/>
            <person name="Blanchette R.A."/>
            <person name="Grigoriev I.V."/>
            <person name="Minto R.E."/>
            <person name="Hibbett D.S."/>
        </authorList>
    </citation>
    <scope>NUCLEOTIDE SEQUENCE [LARGE SCALE GENOMIC DNA]</scope>
    <source>
        <strain evidence="2 3">ATCC 64428</strain>
    </source>
</reference>
<name>A0A0D7A380_9AGAR</name>
<organism evidence="2 3">
    <name type="scientific">Fistulina hepatica ATCC 64428</name>
    <dbReference type="NCBI Taxonomy" id="1128425"/>
    <lineage>
        <taxon>Eukaryota</taxon>
        <taxon>Fungi</taxon>
        <taxon>Dikarya</taxon>
        <taxon>Basidiomycota</taxon>
        <taxon>Agaricomycotina</taxon>
        <taxon>Agaricomycetes</taxon>
        <taxon>Agaricomycetidae</taxon>
        <taxon>Agaricales</taxon>
        <taxon>Fistulinaceae</taxon>
        <taxon>Fistulina</taxon>
    </lineage>
</organism>